<dbReference type="Proteomes" id="UP000306192">
    <property type="component" value="Unassembled WGS sequence"/>
</dbReference>
<dbReference type="InterPro" id="IPR000600">
    <property type="entry name" value="ROK"/>
</dbReference>
<keyword evidence="4" id="KW-1185">Reference proteome</keyword>
<gene>
    <name evidence="3" type="ORF">D4765_03225</name>
</gene>
<dbReference type="InterPro" id="IPR043129">
    <property type="entry name" value="ATPase_NBD"/>
</dbReference>
<proteinExistence type="inferred from homology"/>
<dbReference type="InterPro" id="IPR049874">
    <property type="entry name" value="ROK_cs"/>
</dbReference>
<dbReference type="EMBL" id="QYRT01000004">
    <property type="protein sequence ID" value="TIH40152.1"/>
    <property type="molecule type" value="Genomic_DNA"/>
</dbReference>
<dbReference type="PANTHER" id="PTHR18964:SF149">
    <property type="entry name" value="BIFUNCTIONAL UDP-N-ACETYLGLUCOSAMINE 2-EPIMERASE_N-ACETYLMANNOSAMINE KINASE"/>
    <property type="match status" value="1"/>
</dbReference>
<evidence type="ECO:0000256" key="1">
    <source>
        <dbReference type="ARBA" id="ARBA00006479"/>
    </source>
</evidence>
<organism evidence="3 4">
    <name type="scientific">Subtercola vilae</name>
    <dbReference type="NCBI Taxonomy" id="2056433"/>
    <lineage>
        <taxon>Bacteria</taxon>
        <taxon>Bacillati</taxon>
        <taxon>Actinomycetota</taxon>
        <taxon>Actinomycetes</taxon>
        <taxon>Micrococcales</taxon>
        <taxon>Microbacteriaceae</taxon>
        <taxon>Subtercola</taxon>
    </lineage>
</organism>
<dbReference type="Pfam" id="PF00480">
    <property type="entry name" value="ROK"/>
    <property type="match status" value="1"/>
</dbReference>
<dbReference type="Gene3D" id="3.30.420.40">
    <property type="match status" value="2"/>
</dbReference>
<evidence type="ECO:0000313" key="3">
    <source>
        <dbReference type="EMBL" id="TIH40152.1"/>
    </source>
</evidence>
<sequence length="336" mass="34739">MNFARRARHRVDRCPADSTRPCPRERGGTRRLRLRQQGDDSPVSDVTVGIDIGGTATRIVVVRGTQIVASTIVSTPTVRNDALPTLLSSIRAVMASAPGAEGEMSRVGIGASGPILAGGVIDNPESLPALSGWNFVDRLGELLGVDCRIDNDAVTAALAEVTVGAGRLDTGVLVMTLGTGVGVALMRSGIPFRGADGVHPEAGHITVDAPSSPCYCGRRHCLEQTASRTALQRLATHAGFPADLEVLAHAASEGDPGAQRVFLEYGTRIGEGLGELCTQHRPTIVVLGGSAATYLPHFRSGVEGALAALTSAPVPALRQTALGDLGGALGAALLWQ</sequence>
<accession>A0A4T2C931</accession>
<evidence type="ECO:0000313" key="4">
    <source>
        <dbReference type="Proteomes" id="UP000306192"/>
    </source>
</evidence>
<feature type="region of interest" description="Disordered" evidence="2">
    <location>
        <begin position="1"/>
        <end position="41"/>
    </location>
</feature>
<name>A0A4T2C931_9MICO</name>
<dbReference type="PROSITE" id="PS01125">
    <property type="entry name" value="ROK"/>
    <property type="match status" value="1"/>
</dbReference>
<reference evidence="3 4" key="1">
    <citation type="journal article" date="2019" name="Microorganisms">
        <title>Systematic Affiliation and Genome Analysis of Subtercola vilae DB165(T) with Particular Emphasis on Cold Adaptation of an Isolate from a High-Altitude Cold Volcano Lake.</title>
        <authorList>
            <person name="Villalobos A.S."/>
            <person name="Wiese J."/>
            <person name="Imhoff J.F."/>
            <person name="Dorador C."/>
            <person name="Keller A."/>
            <person name="Hentschel U."/>
        </authorList>
    </citation>
    <scope>NUCLEOTIDE SEQUENCE [LARGE SCALE GENOMIC DNA]</scope>
    <source>
        <strain evidence="3 4">DB165</strain>
    </source>
</reference>
<dbReference type="AlphaFoldDB" id="A0A4T2C931"/>
<comment type="caution">
    <text evidence="3">The sequence shown here is derived from an EMBL/GenBank/DDBJ whole genome shotgun (WGS) entry which is preliminary data.</text>
</comment>
<evidence type="ECO:0000256" key="2">
    <source>
        <dbReference type="SAM" id="MobiDB-lite"/>
    </source>
</evidence>
<dbReference type="SUPFAM" id="SSF53067">
    <property type="entry name" value="Actin-like ATPase domain"/>
    <property type="match status" value="1"/>
</dbReference>
<comment type="similarity">
    <text evidence="1">Belongs to the ROK (NagC/XylR) family.</text>
</comment>
<protein>
    <submittedName>
        <fullName evidence="3">ROK family protein</fullName>
    </submittedName>
</protein>
<dbReference type="PANTHER" id="PTHR18964">
    <property type="entry name" value="ROK (REPRESSOR, ORF, KINASE) FAMILY"/>
    <property type="match status" value="1"/>
</dbReference>
<feature type="compositionally biased region" description="Basic residues" evidence="2">
    <location>
        <begin position="1"/>
        <end position="11"/>
    </location>
</feature>